<evidence type="ECO:0000259" key="3">
    <source>
        <dbReference type="Pfam" id="PF17111"/>
    </source>
</evidence>
<reference evidence="4 5" key="1">
    <citation type="submission" date="2019-01" db="EMBL/GenBank/DDBJ databases">
        <title>Intercellular communication is required for trap formation in the nematode-trapping fungus Duddingtonia flagrans.</title>
        <authorList>
            <person name="Youssar L."/>
            <person name="Wernet V."/>
            <person name="Hensel N."/>
            <person name="Hildebrandt H.-G."/>
            <person name="Fischer R."/>
        </authorList>
    </citation>
    <scope>NUCLEOTIDE SEQUENCE [LARGE SCALE GENOMIC DNA]</scope>
    <source>
        <strain evidence="4 5">CBS H-5679</strain>
    </source>
</reference>
<dbReference type="InterPro" id="IPR031348">
    <property type="entry name" value="PigL_N"/>
</dbReference>
<dbReference type="PANTHER" id="PTHR24188:SF29">
    <property type="entry name" value="GH09064P"/>
    <property type="match status" value="1"/>
</dbReference>
<accession>A0A436ZTN3</accession>
<proteinExistence type="predicted"/>
<evidence type="ECO:0000313" key="5">
    <source>
        <dbReference type="Proteomes" id="UP000283090"/>
    </source>
</evidence>
<evidence type="ECO:0000256" key="1">
    <source>
        <dbReference type="ARBA" id="ARBA00022737"/>
    </source>
</evidence>
<dbReference type="GeneID" id="93589013"/>
<dbReference type="OrthoDB" id="539213at2759"/>
<dbReference type="Pfam" id="PF17111">
    <property type="entry name" value="PigL_N"/>
    <property type="match status" value="1"/>
</dbReference>
<dbReference type="PANTHER" id="PTHR24188">
    <property type="entry name" value="ANKYRIN REPEAT PROTEIN"/>
    <property type="match status" value="1"/>
</dbReference>
<evidence type="ECO:0000256" key="2">
    <source>
        <dbReference type="ARBA" id="ARBA00023043"/>
    </source>
</evidence>
<comment type="caution">
    <text evidence="4">The sequence shown here is derived from an EMBL/GenBank/DDBJ whole genome shotgun (WGS) entry which is preliminary data.</text>
</comment>
<dbReference type="Gene3D" id="1.25.40.20">
    <property type="entry name" value="Ankyrin repeat-containing domain"/>
    <property type="match status" value="1"/>
</dbReference>
<name>A0A436ZTN3_ARTFL</name>
<keyword evidence="1" id="KW-0677">Repeat</keyword>
<dbReference type="RefSeq" id="XP_067487814.1">
    <property type="nucleotide sequence ID" value="XM_067636171.1"/>
</dbReference>
<dbReference type="AlphaFoldDB" id="A0A436ZTN3"/>
<dbReference type="Proteomes" id="UP000283090">
    <property type="component" value="Unassembled WGS sequence"/>
</dbReference>
<protein>
    <recommendedName>
        <fullName evidence="3">Azaphilone pigments biosynthesis cluster protein L N-terminal domain-containing protein</fullName>
    </recommendedName>
</protein>
<feature type="domain" description="Azaphilone pigments biosynthesis cluster protein L N-terminal" evidence="3">
    <location>
        <begin position="5"/>
        <end position="175"/>
    </location>
</feature>
<dbReference type="InterPro" id="IPR036770">
    <property type="entry name" value="Ankyrin_rpt-contain_sf"/>
</dbReference>
<keyword evidence="5" id="KW-1185">Reference proteome</keyword>
<sequence>MSVVEAFGIGANVVGVVVVGLQAAKFIAESVSKYQDAEDDHRRFLDAIQRLARMLTDVNEILKSDEDKLRYSQLYNAAKKCEDELVKIHKNILKWTESTSGKKSKTVRTWKMFKLIFLEDNSKRWLESLESHYGFILFQLNKIQLDDRKEQKVVVERIESNLAQVSDTISNIEDAQIETLVRMDKAETNITQQIEINKTAVQGLSASVGVNFNQVNKTLNSMHSSVKTFANNQFYKAAEEREKDEFEKATGRILRLGAAAVTRREASVGPGQTEQVLGGLLEILKFAKKGQFSVLSTGVHETCDSLQKIRKISGLLASSDSLAVGYDHQVVKDLRARKSTLSATNIFQWEQSEFLLRVTENLRYDGSGDRKSLQSGDFSRNVTRITYLPKRQGIDSIVDIYLVQPETFRASIYAGLSFRTMIPEDSEILTAIFHGSVNKVRELLSTGRACVNDCDAWGQNLLIRSLIQAGDACPVGYSEDNKKILAASRLEIAKYLISQGSDVTHLDNDNYDPFSAARAWGNYDALDLLLENGANPMIRTQNILSYARNLDEISWKRFLNQISEFYDINDTITWGFGFDFRPMPLLHMIIGAYTISEIWGAPYIFPSTSIPINYHLPSYDIKEVVRKLIRSGADPACRATDEGENCLHIVLLSTAVPDCRPMENGLVMLKDLLLFLVGEIGFDVRAVTKSGCSVTDIAFDQRCPAGRCIWPVWVEVLIELGYNPLEVAEGGIFFEREKHILTSRASDYCSCEYCLPIEEDGYVQVVGDYGMEYRNEGLCQVAYAIDIGKQTTIPPSNCDSPCDDFEFFEMLALTNEEMENCKPSSDALVSNWAHILEDWESIDDD</sequence>
<organism evidence="4 5">
    <name type="scientific">Arthrobotrys flagrans</name>
    <name type="common">Nematode-trapping fungus</name>
    <name type="synonym">Trichothecium flagrans</name>
    <dbReference type="NCBI Taxonomy" id="97331"/>
    <lineage>
        <taxon>Eukaryota</taxon>
        <taxon>Fungi</taxon>
        <taxon>Dikarya</taxon>
        <taxon>Ascomycota</taxon>
        <taxon>Pezizomycotina</taxon>
        <taxon>Orbiliomycetes</taxon>
        <taxon>Orbiliales</taxon>
        <taxon>Orbiliaceae</taxon>
        <taxon>Arthrobotrys</taxon>
    </lineage>
</organism>
<evidence type="ECO:0000313" key="4">
    <source>
        <dbReference type="EMBL" id="RVD82270.1"/>
    </source>
</evidence>
<dbReference type="SUPFAM" id="SSF48403">
    <property type="entry name" value="Ankyrin repeat"/>
    <property type="match status" value="1"/>
</dbReference>
<dbReference type="VEuPathDB" id="FungiDB:DFL_006702"/>
<dbReference type="EMBL" id="SAEB01000009">
    <property type="protein sequence ID" value="RVD82270.1"/>
    <property type="molecule type" value="Genomic_DNA"/>
</dbReference>
<dbReference type="STRING" id="97331.A0A436ZTN3"/>
<keyword evidence="2" id="KW-0040">ANK repeat</keyword>
<gene>
    <name evidence="4" type="ORF">DFL_006702</name>
</gene>